<accession>A0A2C5XPE1</accession>
<dbReference type="Proteomes" id="UP000224854">
    <property type="component" value="Unassembled WGS sequence"/>
</dbReference>
<dbReference type="PRINTS" id="PR00081">
    <property type="entry name" value="GDHRDH"/>
</dbReference>
<dbReference type="AlphaFoldDB" id="A0A2C5XPE1"/>
<keyword evidence="6" id="KW-1185">Reference proteome</keyword>
<keyword evidence="2" id="KW-0521">NADP</keyword>
<evidence type="ECO:0000256" key="2">
    <source>
        <dbReference type="ARBA" id="ARBA00022857"/>
    </source>
</evidence>
<name>A0A2C5XPE1_9HYPO</name>
<dbReference type="SUPFAM" id="SSF51735">
    <property type="entry name" value="NAD(P)-binding Rossmann-fold domains"/>
    <property type="match status" value="1"/>
</dbReference>
<gene>
    <name evidence="5" type="ORF">CDD82_2549</name>
</gene>
<dbReference type="PRINTS" id="PR00080">
    <property type="entry name" value="SDRFAMILY"/>
</dbReference>
<dbReference type="InterPro" id="IPR052178">
    <property type="entry name" value="Sec_Metab_Biosynth_SDR"/>
</dbReference>
<evidence type="ECO:0000256" key="3">
    <source>
        <dbReference type="ARBA" id="ARBA00023002"/>
    </source>
</evidence>
<evidence type="ECO:0000256" key="4">
    <source>
        <dbReference type="RuleBase" id="RU000363"/>
    </source>
</evidence>
<dbReference type="GO" id="GO:0016491">
    <property type="term" value="F:oxidoreductase activity"/>
    <property type="evidence" value="ECO:0007669"/>
    <property type="project" value="UniProtKB-KW"/>
</dbReference>
<evidence type="ECO:0000313" key="6">
    <source>
        <dbReference type="Proteomes" id="UP000224854"/>
    </source>
</evidence>
<dbReference type="Gene3D" id="3.40.50.720">
    <property type="entry name" value="NAD(P)-binding Rossmann-like Domain"/>
    <property type="match status" value="1"/>
</dbReference>
<keyword evidence="3" id="KW-0560">Oxidoreductase</keyword>
<evidence type="ECO:0000256" key="1">
    <source>
        <dbReference type="ARBA" id="ARBA00006484"/>
    </source>
</evidence>
<protein>
    <submittedName>
        <fullName evidence="5">Uncharacterized protein</fullName>
    </submittedName>
</protein>
<comment type="similarity">
    <text evidence="1 4">Belongs to the short-chain dehydrogenases/reductases (SDR) family.</text>
</comment>
<dbReference type="InterPro" id="IPR036291">
    <property type="entry name" value="NAD(P)-bd_dom_sf"/>
</dbReference>
<evidence type="ECO:0000313" key="5">
    <source>
        <dbReference type="EMBL" id="PHH59135.1"/>
    </source>
</evidence>
<comment type="caution">
    <text evidence="5">The sequence shown here is derived from an EMBL/GenBank/DDBJ whole genome shotgun (WGS) entry which is preliminary data.</text>
</comment>
<dbReference type="EMBL" id="NJEU01001942">
    <property type="protein sequence ID" value="PHH59135.1"/>
    <property type="molecule type" value="Genomic_DNA"/>
</dbReference>
<proteinExistence type="inferred from homology"/>
<sequence>MPGSIHLTRHALFDVKGRVALVTGGGSGIGLMTAQALATNGAKVYICGRTKEKLDKAASTHPGQIVPIQADISSKQGIQSLVDTISRLESRLCILVNNAGISGPVDPTPPDARPSADALSHRLLASSSPSDWADVYCTNVAPIFFVTAAFLPLLQASSDKSQDWTATVINVSSVSAQITSPPSPFAYDASKAAASHVSRMLAAEVVAARLRLRINVIAPGLFSTQMTRAAMDKDDVAQIPAQRPGMPVDMASAMLFLVCNQYINGLTLTVDGGENLSAGT</sequence>
<reference evidence="5 6" key="1">
    <citation type="submission" date="2017-06" db="EMBL/GenBank/DDBJ databases">
        <title>Ant-infecting Ophiocordyceps genomes reveal a high diversity of potential behavioral manipulation genes and a possible major role for enterotoxins.</title>
        <authorList>
            <person name="De Bekker C."/>
            <person name="Evans H.C."/>
            <person name="Brachmann A."/>
            <person name="Hughes D.P."/>
        </authorList>
    </citation>
    <scope>NUCLEOTIDE SEQUENCE [LARGE SCALE GENOMIC DNA]</scope>
    <source>
        <strain evidence="5 6">1348a</strain>
    </source>
</reference>
<dbReference type="OrthoDB" id="2898618at2759"/>
<dbReference type="PANTHER" id="PTHR43618:SF4">
    <property type="entry name" value="SHORT CHAIN DEHYDROGENASE_REDUCTASE FAMILY (AFU_ORTHOLOGUE AFUA_7G04540)"/>
    <property type="match status" value="1"/>
</dbReference>
<organism evidence="5 6">
    <name type="scientific">Ophiocordyceps australis</name>
    <dbReference type="NCBI Taxonomy" id="1399860"/>
    <lineage>
        <taxon>Eukaryota</taxon>
        <taxon>Fungi</taxon>
        <taxon>Dikarya</taxon>
        <taxon>Ascomycota</taxon>
        <taxon>Pezizomycotina</taxon>
        <taxon>Sordariomycetes</taxon>
        <taxon>Hypocreomycetidae</taxon>
        <taxon>Hypocreales</taxon>
        <taxon>Ophiocordycipitaceae</taxon>
        <taxon>Ophiocordyceps</taxon>
    </lineage>
</organism>
<dbReference type="InterPro" id="IPR002347">
    <property type="entry name" value="SDR_fam"/>
</dbReference>
<dbReference type="Pfam" id="PF00106">
    <property type="entry name" value="adh_short"/>
    <property type="match status" value="1"/>
</dbReference>
<dbReference type="PANTHER" id="PTHR43618">
    <property type="entry name" value="7-ALPHA-HYDROXYSTEROID DEHYDROGENASE"/>
    <property type="match status" value="1"/>
</dbReference>